<dbReference type="CDD" id="cd09032">
    <property type="entry name" value="KH-I_N4BP1_like_rpt1"/>
    <property type="match status" value="1"/>
</dbReference>
<proteinExistence type="inferred from homology"/>
<feature type="domain" description="N4BP1 second type I KH-domain" evidence="5">
    <location>
        <begin position="77"/>
        <end position="191"/>
    </location>
</feature>
<dbReference type="GO" id="GO:0003723">
    <property type="term" value="F:RNA binding"/>
    <property type="evidence" value="ECO:0007669"/>
    <property type="project" value="InterPro"/>
</dbReference>
<dbReference type="SUPFAM" id="SSF54791">
    <property type="entry name" value="Eukaryotic type KH-domain (KH-domain type I)"/>
    <property type="match status" value="1"/>
</dbReference>
<organism evidence="7 8">
    <name type="scientific">Ornithorhynchus anatinus</name>
    <name type="common">Duckbill platypus</name>
    <dbReference type="NCBI Taxonomy" id="9258"/>
    <lineage>
        <taxon>Eukaryota</taxon>
        <taxon>Metazoa</taxon>
        <taxon>Chordata</taxon>
        <taxon>Craniata</taxon>
        <taxon>Vertebrata</taxon>
        <taxon>Euteleostomi</taxon>
        <taxon>Mammalia</taxon>
        <taxon>Monotremata</taxon>
        <taxon>Ornithorhynchidae</taxon>
        <taxon>Ornithorhynchus</taxon>
    </lineage>
</organism>
<feature type="region of interest" description="Disordered" evidence="2">
    <location>
        <begin position="194"/>
        <end position="303"/>
    </location>
</feature>
<dbReference type="OMA" id="SCGYTEQ"/>
<feature type="domain" description="RNase NYN" evidence="3">
    <location>
        <begin position="410"/>
        <end position="562"/>
    </location>
</feature>
<dbReference type="InterPro" id="IPR021869">
    <property type="entry name" value="RNase_Zc3h12_NYN"/>
</dbReference>
<dbReference type="eggNOG" id="KOG3777">
    <property type="taxonomic scope" value="Eukaryota"/>
</dbReference>
<protein>
    <submittedName>
        <fullName evidence="7">Uncharacterized protein</fullName>
    </submittedName>
</protein>
<dbReference type="InterPro" id="IPR056629">
    <property type="entry name" value="KH_N4BP1_1st"/>
</dbReference>
<dbReference type="Bgee" id="ENSOANG00000007698">
    <property type="expression patterns" value="Expressed in cerebellum and 6 other cell types or tissues"/>
</dbReference>
<dbReference type="FunFam" id="3.40.50.11980:FF:000001">
    <property type="entry name" value="ZC3H12A isoform 1"/>
    <property type="match status" value="1"/>
</dbReference>
<dbReference type="Gene3D" id="3.40.50.11980">
    <property type="match status" value="1"/>
</dbReference>
<feature type="compositionally biased region" description="Basic and acidic residues" evidence="2">
    <location>
        <begin position="250"/>
        <end position="290"/>
    </location>
</feature>
<feature type="compositionally biased region" description="Gly residues" evidence="2">
    <location>
        <begin position="371"/>
        <end position="383"/>
    </location>
</feature>
<feature type="compositionally biased region" description="Basic and acidic residues" evidence="2">
    <location>
        <begin position="228"/>
        <end position="241"/>
    </location>
</feature>
<dbReference type="Proteomes" id="UP000002279">
    <property type="component" value="Unplaced"/>
</dbReference>
<keyword evidence="8" id="KW-1185">Reference proteome</keyword>
<feature type="domain" description="N4BP1 first type I KH-domain" evidence="4">
    <location>
        <begin position="13"/>
        <end position="75"/>
    </location>
</feature>
<reference evidence="7" key="1">
    <citation type="submission" date="2025-08" db="UniProtKB">
        <authorList>
            <consortium name="Ensembl"/>
        </authorList>
    </citation>
    <scope>IDENTIFICATION</scope>
    <source>
        <strain evidence="7">Glennie</strain>
    </source>
</reference>
<dbReference type="PANTHER" id="PTHR12876:SF28">
    <property type="entry name" value="PROTEIN KHNYN"/>
    <property type="match status" value="1"/>
</dbReference>
<gene>
    <name evidence="7" type="primary">LOC100091092</name>
</gene>
<evidence type="ECO:0000259" key="6">
    <source>
        <dbReference type="Pfam" id="PF23054"/>
    </source>
</evidence>
<dbReference type="Pfam" id="PF11977">
    <property type="entry name" value="RNase_Zc3h12a"/>
    <property type="match status" value="1"/>
</dbReference>
<dbReference type="InterPro" id="IPR056578">
    <property type="entry name" value="UBA_N4BP1_C"/>
</dbReference>
<feature type="domain" description="N4BP1 C-terminal UBA" evidence="6">
    <location>
        <begin position="588"/>
        <end position="632"/>
    </location>
</feature>
<dbReference type="CDD" id="cd18728">
    <property type="entry name" value="PIN_N4BP1-like"/>
    <property type="match status" value="1"/>
</dbReference>
<dbReference type="Pfam" id="PF23054">
    <property type="entry name" value="UBA_N4BP1_C"/>
    <property type="match status" value="1"/>
</dbReference>
<evidence type="ECO:0000259" key="3">
    <source>
        <dbReference type="Pfam" id="PF11977"/>
    </source>
</evidence>
<evidence type="ECO:0000313" key="7">
    <source>
        <dbReference type="Ensembl" id="ENSOANP00000012263.2"/>
    </source>
</evidence>
<dbReference type="HOGENOM" id="CLU_014137_0_0_1"/>
<reference evidence="7" key="2">
    <citation type="submission" date="2025-09" db="UniProtKB">
        <authorList>
            <consortium name="Ensembl"/>
        </authorList>
    </citation>
    <scope>IDENTIFICATION</scope>
    <source>
        <strain evidence="7">Glennie</strain>
    </source>
</reference>
<dbReference type="InterPro" id="IPR051101">
    <property type="entry name" value="ZC3H12/N4BP1_RNase_Reg"/>
</dbReference>
<name>F6UFC4_ORNAN</name>
<dbReference type="InterPro" id="IPR056630">
    <property type="entry name" value="KH_N4BP1_2nd"/>
</dbReference>
<evidence type="ECO:0000256" key="1">
    <source>
        <dbReference type="ARBA" id="ARBA00038274"/>
    </source>
</evidence>
<comment type="similarity">
    <text evidence="1">Belongs to the N4BP1 family.</text>
</comment>
<evidence type="ECO:0000313" key="8">
    <source>
        <dbReference type="Proteomes" id="UP000002279"/>
    </source>
</evidence>
<feature type="region of interest" description="Disordered" evidence="2">
    <location>
        <begin position="328"/>
        <end position="384"/>
    </location>
</feature>
<dbReference type="GeneTree" id="ENSGT00940000161519"/>
<dbReference type="STRING" id="9258.ENSOANP00000012263"/>
<dbReference type="Pfam" id="PF23050">
    <property type="entry name" value="KH_N4BP1_1st"/>
    <property type="match status" value="1"/>
</dbReference>
<evidence type="ECO:0000259" key="5">
    <source>
        <dbReference type="Pfam" id="PF23052"/>
    </source>
</evidence>
<dbReference type="Ensembl" id="ENSOANT00000012265.3">
    <property type="protein sequence ID" value="ENSOANP00000012263.2"/>
    <property type="gene ID" value="ENSOANG00000007698.3"/>
</dbReference>
<dbReference type="AlphaFoldDB" id="F6UFC4"/>
<accession>F6UFC4</accession>
<feature type="compositionally biased region" description="Basic and acidic residues" evidence="2">
    <location>
        <begin position="575"/>
        <end position="593"/>
    </location>
</feature>
<dbReference type="InterPro" id="IPR036612">
    <property type="entry name" value="KH_dom_type_1_sf"/>
</dbReference>
<dbReference type="PANTHER" id="PTHR12876">
    <property type="entry name" value="N4BP1-RELATED"/>
    <property type="match status" value="1"/>
</dbReference>
<feature type="region of interest" description="Disordered" evidence="2">
    <location>
        <begin position="568"/>
        <end position="593"/>
    </location>
</feature>
<sequence length="636" mass="70136">MEAAGGSPPGGPDVFAVPAEMEESLREQQRNVERIFRVQLSILDAPHPRSRHIWLQLRGSKENVGRAKEFVKGLCGPELWEEIYYPPALHCVFLGAHGLFLDCLCWATSAHLVPKGPGTLLLCGLAEAFALAQSRVEELERRLEGGGALVGDAQVAGAFGALLESYGGEHVRELLALPGAVQQELLSLVREAGPGRRGDYLAPPGAAGWSGSDRDEEEEARAGSPEPWDQRREGRHEAEKGSRKKRGRKREGSPGEEDRRGQGRPGRERRSRSRAEVDRRAREGPRRPESGPEPGFPLGVPRAAAESCGHPAWVLAADLQAEAPFTSSLPRLNAEGPDPQPRPPGSGSRSPAPRKRPPGSRGRGSPRRPGGAVGDGDGGGGVVTGSQRFREALRAPFSLNLANVPGPPGLRHVIIDGSNVAMVHGLHHVFSCRGVALAVQYFWDRGHREITVFVPQWRLKKDPKVKEGHFLTILQDLRLLSFTPSRVVDGKRITPYDDRFMLKLAEETDGVIVTNDQLQDLAKESGEWFEIISERLLPFTFVGNIFMVPDDPLGRKGPTLDEFLRKPTSRGAWSRRQEPEEGGDGRRREPRETERLRNQLLEIFSGQDQKVDFVLEREPRTRDLNQLSEALLGLRF</sequence>
<evidence type="ECO:0000256" key="2">
    <source>
        <dbReference type="SAM" id="MobiDB-lite"/>
    </source>
</evidence>
<evidence type="ECO:0000259" key="4">
    <source>
        <dbReference type="Pfam" id="PF23050"/>
    </source>
</evidence>
<dbReference type="Pfam" id="PF23052">
    <property type="entry name" value="KH_N4BP1_2nd"/>
    <property type="match status" value="1"/>
</dbReference>